<dbReference type="InterPro" id="IPR036856">
    <property type="entry name" value="Ald_Oxase/Xan_DH_a/b_sf"/>
</dbReference>
<dbReference type="SMART" id="SM01008">
    <property type="entry name" value="Ald_Xan_dh_C"/>
    <property type="match status" value="1"/>
</dbReference>
<comment type="caution">
    <text evidence="16">The sequence shown here is derived from an EMBL/GenBank/DDBJ whole genome shotgun (WGS) entry which is preliminary data.</text>
</comment>
<feature type="binding site" evidence="12">
    <location>
        <position position="285"/>
    </location>
    <ligand>
        <name>FAD</name>
        <dbReference type="ChEBI" id="CHEBI:57692"/>
    </ligand>
</feature>
<dbReference type="Pfam" id="PF20256">
    <property type="entry name" value="MoCoBD_2"/>
    <property type="match status" value="1"/>
</dbReference>
<dbReference type="Pfam" id="PF01315">
    <property type="entry name" value="Ald_Xan_dh_C"/>
    <property type="match status" value="1"/>
</dbReference>
<dbReference type="FunFam" id="3.30.365.10:FF:000004">
    <property type="entry name" value="Xanthine dehydrogenase oxidase"/>
    <property type="match status" value="1"/>
</dbReference>
<evidence type="ECO:0000256" key="11">
    <source>
        <dbReference type="PIRSR" id="PIRSR000127-1"/>
    </source>
</evidence>
<reference evidence="16" key="1">
    <citation type="submission" date="2019-08" db="EMBL/GenBank/DDBJ databases">
        <title>The improved chromosome-level genome for the pearl oyster Pinctada fucata martensii using PacBio sequencing and Hi-C.</title>
        <authorList>
            <person name="Zheng Z."/>
        </authorList>
    </citation>
    <scope>NUCLEOTIDE SEQUENCE</scope>
    <source>
        <strain evidence="16">ZZ-2019</strain>
        <tissue evidence="16">Adductor muscle</tissue>
    </source>
</reference>
<dbReference type="SUPFAM" id="SSF54665">
    <property type="entry name" value="CO dehydrogenase molybdoprotein N-domain-like"/>
    <property type="match status" value="1"/>
</dbReference>
<feature type="binding site" evidence="13">
    <location>
        <position position="595"/>
    </location>
    <ligand>
        <name>Mo-molybdopterin</name>
        <dbReference type="ChEBI" id="CHEBI:71302"/>
    </ligand>
    <ligandPart>
        <name>Mo</name>
        <dbReference type="ChEBI" id="CHEBI:28685"/>
    </ligandPart>
</feature>
<evidence type="ECO:0000256" key="14">
    <source>
        <dbReference type="SAM" id="SignalP"/>
    </source>
</evidence>
<dbReference type="SUPFAM" id="SSF56003">
    <property type="entry name" value="Molybdenum cofactor-binding domain"/>
    <property type="match status" value="1"/>
</dbReference>
<dbReference type="InterPro" id="IPR012675">
    <property type="entry name" value="Beta-grasp_dom_sf"/>
</dbReference>
<keyword evidence="3" id="KW-0285">Flavoprotein</keyword>
<evidence type="ECO:0000313" key="16">
    <source>
        <dbReference type="EMBL" id="KAK3105888.1"/>
    </source>
</evidence>
<dbReference type="InterPro" id="IPR016208">
    <property type="entry name" value="Ald_Oxase/xanthine_DH-like"/>
</dbReference>
<dbReference type="PANTHER" id="PTHR45444">
    <property type="entry name" value="XANTHINE DEHYDROGENASE"/>
    <property type="match status" value="1"/>
</dbReference>
<dbReference type="InterPro" id="IPR016169">
    <property type="entry name" value="FAD-bd_PCMH_sub2"/>
</dbReference>
<evidence type="ECO:0000256" key="13">
    <source>
        <dbReference type="PIRSR" id="PIRSR000127-3"/>
    </source>
</evidence>
<feature type="signal peptide" evidence="14">
    <location>
        <begin position="1"/>
        <end position="19"/>
    </location>
</feature>
<evidence type="ECO:0000256" key="12">
    <source>
        <dbReference type="PIRSR" id="PIRSR000127-2"/>
    </source>
</evidence>
<evidence type="ECO:0000256" key="2">
    <source>
        <dbReference type="ARBA" id="ARBA00006849"/>
    </source>
</evidence>
<dbReference type="Proteomes" id="UP001186944">
    <property type="component" value="Unassembled WGS sequence"/>
</dbReference>
<feature type="binding site" evidence="13">
    <location>
        <position position="74"/>
    </location>
    <ligand>
        <name>[2Fe-2S] cluster</name>
        <dbReference type="ChEBI" id="CHEBI:190135"/>
        <label>1</label>
    </ligand>
</feature>
<evidence type="ECO:0000256" key="6">
    <source>
        <dbReference type="ARBA" id="ARBA00022827"/>
    </source>
</evidence>
<keyword evidence="7" id="KW-0560">Oxidoreductase</keyword>
<evidence type="ECO:0000256" key="8">
    <source>
        <dbReference type="ARBA" id="ARBA00023004"/>
    </source>
</evidence>
<comment type="cofactor">
    <cofactor evidence="13">
        <name>Mo-molybdopterin</name>
        <dbReference type="ChEBI" id="CHEBI:71302"/>
    </cofactor>
    <text evidence="13">Binds 1 Mo-molybdopterin (Mo-MPT) cofactor per subunit.</text>
</comment>
<dbReference type="GO" id="GO:0016491">
    <property type="term" value="F:oxidoreductase activity"/>
    <property type="evidence" value="ECO:0007669"/>
    <property type="project" value="UniProtKB-KW"/>
</dbReference>
<evidence type="ECO:0000256" key="3">
    <source>
        <dbReference type="ARBA" id="ARBA00022630"/>
    </source>
</evidence>
<evidence type="ECO:0000259" key="15">
    <source>
        <dbReference type="PROSITE" id="PS51387"/>
    </source>
</evidence>
<name>A0AA88YQQ3_PINIB</name>
<organism evidence="16 17">
    <name type="scientific">Pinctada imbricata</name>
    <name type="common">Atlantic pearl-oyster</name>
    <name type="synonym">Pinctada martensii</name>
    <dbReference type="NCBI Taxonomy" id="66713"/>
    <lineage>
        <taxon>Eukaryota</taxon>
        <taxon>Metazoa</taxon>
        <taxon>Spiralia</taxon>
        <taxon>Lophotrochozoa</taxon>
        <taxon>Mollusca</taxon>
        <taxon>Bivalvia</taxon>
        <taxon>Autobranchia</taxon>
        <taxon>Pteriomorphia</taxon>
        <taxon>Pterioida</taxon>
        <taxon>Pterioidea</taxon>
        <taxon>Pteriidae</taxon>
        <taxon>Pinctada</taxon>
    </lineage>
</organism>
<dbReference type="Pfam" id="PF01799">
    <property type="entry name" value="Fer2_2"/>
    <property type="match status" value="1"/>
</dbReference>
<evidence type="ECO:0000256" key="10">
    <source>
        <dbReference type="ARBA" id="ARBA00034078"/>
    </source>
</evidence>
<dbReference type="PROSITE" id="PS51387">
    <property type="entry name" value="FAD_PCMH"/>
    <property type="match status" value="1"/>
</dbReference>
<keyword evidence="13" id="KW-0500">Molybdenum</keyword>
<feature type="binding site" evidence="13">
    <location>
        <position position="740"/>
    </location>
    <ligand>
        <name>Mo-molybdopterin</name>
        <dbReference type="ChEBI" id="CHEBI:71302"/>
    </ligand>
    <ligandPart>
        <name>Mo</name>
        <dbReference type="ChEBI" id="CHEBI:28685"/>
    </ligandPart>
</feature>
<keyword evidence="6 12" id="KW-0274">FAD</keyword>
<dbReference type="Pfam" id="PF03450">
    <property type="entry name" value="CO_deh_flav_C"/>
    <property type="match status" value="1"/>
</dbReference>
<feature type="binding site" evidence="12">
    <location>
        <position position="303"/>
    </location>
    <ligand>
        <name>FAD</name>
        <dbReference type="ChEBI" id="CHEBI:57692"/>
    </ligand>
</feature>
<dbReference type="InterPro" id="IPR046867">
    <property type="entry name" value="AldOxase/xan_DH_MoCoBD2"/>
</dbReference>
<accession>A0AA88YQQ3</accession>
<dbReference type="Pfam" id="PF00941">
    <property type="entry name" value="FAD_binding_5"/>
    <property type="match status" value="1"/>
</dbReference>
<dbReference type="InterPro" id="IPR036010">
    <property type="entry name" value="2Fe-2S_ferredoxin-like_sf"/>
</dbReference>
<evidence type="ECO:0000256" key="7">
    <source>
        <dbReference type="ARBA" id="ARBA00023002"/>
    </source>
</evidence>
<dbReference type="InterPro" id="IPR036884">
    <property type="entry name" value="2Fe-2S-bd_dom_sf"/>
</dbReference>
<evidence type="ECO:0000256" key="9">
    <source>
        <dbReference type="ARBA" id="ARBA00023014"/>
    </source>
</evidence>
<feature type="binding site" evidence="13">
    <location>
        <position position="907"/>
    </location>
    <ligand>
        <name>Mo-molybdopterin</name>
        <dbReference type="ChEBI" id="CHEBI:71302"/>
    </ligand>
    <ligandPart>
        <name>Mo</name>
        <dbReference type="ChEBI" id="CHEBI:28685"/>
    </ligandPart>
</feature>
<dbReference type="InterPro" id="IPR008274">
    <property type="entry name" value="AldOxase/xan_DH_MoCoBD1"/>
</dbReference>
<protein>
    <recommendedName>
        <fullName evidence="15">FAD-binding PCMH-type domain-containing protein</fullName>
    </recommendedName>
</protein>
<feature type="binding site" evidence="13">
    <location>
        <position position="114"/>
    </location>
    <ligand>
        <name>[2Fe-2S] cluster</name>
        <dbReference type="ChEBI" id="CHEBI:190135"/>
        <label>2</label>
    </ligand>
</feature>
<dbReference type="InterPro" id="IPR005107">
    <property type="entry name" value="CO_DH_flav_C"/>
</dbReference>
<feature type="binding site" evidence="13">
    <location>
        <position position="49"/>
    </location>
    <ligand>
        <name>[2Fe-2S] cluster</name>
        <dbReference type="ChEBI" id="CHEBI:190135"/>
        <label>1</label>
    </ligand>
</feature>
<dbReference type="Gene3D" id="3.30.390.50">
    <property type="entry name" value="CO dehydrogenase flavoprotein, C-terminal domain"/>
    <property type="match status" value="1"/>
</dbReference>
<feature type="binding site" evidence="12">
    <location>
        <position position="742"/>
    </location>
    <ligand>
        <name>substrate</name>
    </ligand>
</feature>
<comment type="similarity">
    <text evidence="2">Belongs to the xanthine dehydrogenase family.</text>
</comment>
<dbReference type="InterPro" id="IPR006058">
    <property type="entry name" value="2Fe2S_fd_BS"/>
</dbReference>
<evidence type="ECO:0000256" key="5">
    <source>
        <dbReference type="ARBA" id="ARBA00022723"/>
    </source>
</evidence>
<dbReference type="GO" id="GO:0071949">
    <property type="term" value="F:FAD binding"/>
    <property type="evidence" value="ECO:0007669"/>
    <property type="project" value="InterPro"/>
</dbReference>
<sequence length="1156" mass="127471">MSHMSMNLLHALALGLTTLDLPNDRDFEFLNTCIVFLTGTKNACGQGACGSCTVMVSYYNHDTNNIVHFCANACITPLCYLHGMAVTTVEGVGSTKNGLHFIQKNLIDSHGLQCGFCTPGMVMSMYTLHKTNPNPSQEELERALEGYKIKQNLLKSSIIICGTHVKELNVIKITDEHIEVGAAVTIGVLEKVLREKKSTIQEAGQRTLNAVLSAIRWVGADQIRNVATVGGHVMSPAKNHDLQTLFLAIGAKLTFHSKDAKSIIYTYDNDFIKNNKSTEGSGDILVSITLPLTREREHLFFFKQPHRRGFDYAVINAGMFARIKEDGNETEEVRVCYGNIDRRPRMVQGQSNIILNQNWSDDMLTVLSSVLEREFGDSDTERLQYKLTLAASFYFKFFISLRQQLKISNNVPGVTDEALLGHSKASQYYNVPTKDGNSIVWQPTHHVSGIPLTTGEAIFVDDLPSYSNELFLCHVGSDRAHAKVISVDPSPALKIPGVVDYVGHKDVPGRYDFGVVTKDVRLFANGEEAIQNSSLYPFERKLERGDVDRALKEAEFTLDGTVNCGGQDHFYLEPQTCVVVPKKEHKEIDVISSSQTLHELQAEISEFLGIPRNRIVTKVKRLGGAFGGKQSDSILCTGITAVAAWKHNQPVRSTYERSHDMRITGKRHGMMAKYKVGFSKEGRIAGLSVEFYLNAGYTTDVSPFVADIFNVAMSVPYNIPHFRSIGKLCKTNLPSCNAMRGFGGPQASLVREHIITDIANTLNMDPEKVREINMYREGDTIIQGKVLEDFNLTLCIDKCKKQANYGKTLEDIKGFNKVNPWKKRGIAMSNVMFHLGYPYINFNQAGALVQIYLDGSVLITHGGIEMGQGVHTKVCQVAATVLDVPLDLVHISEISIDKVPNTTESGGSIVADLNAGAVKVLVFYDIFQNACLILNERLAPVKAKHSKTGWKTIIEEAYKSRISLSATGFYWPPKRTIGYDFEKNTGDFCEYFTYGAACTQVEIDCLTGEHQILRTDIVMDLGQSLNPAVDVGQIEGGFMMGCGMMTSEEIILNDKGHVDPIGPINYKVPGIRNIPREFHVTLLKEVKGGGSVYSAKGVGEPPLLLGVSVHLALNDAISAARAGQGIVDHYRLPCPATPDKIRLACGDQFSKKVKGA</sequence>
<feature type="binding site" evidence="13">
    <location>
        <position position="52"/>
    </location>
    <ligand>
        <name>[2Fe-2S] cluster</name>
        <dbReference type="ChEBI" id="CHEBI:190135"/>
        <label>1</label>
    </ligand>
</feature>
<dbReference type="InterPro" id="IPR002888">
    <property type="entry name" value="2Fe-2S-bd"/>
</dbReference>
<dbReference type="AlphaFoldDB" id="A0AA88YQQ3"/>
<dbReference type="PANTHER" id="PTHR45444:SF3">
    <property type="entry name" value="XANTHINE DEHYDROGENASE"/>
    <property type="match status" value="1"/>
</dbReference>
<comment type="cofactor">
    <cofactor evidence="10">
        <name>[2Fe-2S] cluster</name>
        <dbReference type="ChEBI" id="CHEBI:190135"/>
    </cofactor>
</comment>
<evidence type="ECO:0000313" key="17">
    <source>
        <dbReference type="Proteomes" id="UP001186944"/>
    </source>
</evidence>
<keyword evidence="5 13" id="KW-0479">Metal-binding</keyword>
<dbReference type="Gene3D" id="3.30.365.10">
    <property type="entry name" value="Aldehyde oxidase/xanthine dehydrogenase, molybdopterin binding domain"/>
    <property type="match status" value="4"/>
</dbReference>
<feature type="binding site" evidence="13">
    <location>
        <position position="117"/>
    </location>
    <ligand>
        <name>[2Fe-2S] cluster</name>
        <dbReference type="ChEBI" id="CHEBI:190135"/>
        <label>2</label>
    </ligand>
</feature>
<dbReference type="SUPFAM" id="SSF54292">
    <property type="entry name" value="2Fe-2S ferredoxin-like"/>
    <property type="match status" value="1"/>
</dbReference>
<dbReference type="InterPro" id="IPR002346">
    <property type="entry name" value="Mopterin_DH_FAD-bd"/>
</dbReference>
<keyword evidence="17" id="KW-1185">Reference proteome</keyword>
<dbReference type="InterPro" id="IPR036683">
    <property type="entry name" value="CO_DH_flav_C_dom_sf"/>
</dbReference>
<evidence type="ECO:0000256" key="4">
    <source>
        <dbReference type="ARBA" id="ARBA00022714"/>
    </source>
</evidence>
<dbReference type="EMBL" id="VSWD01000003">
    <property type="protein sequence ID" value="KAK3105888.1"/>
    <property type="molecule type" value="Genomic_DNA"/>
</dbReference>
<feature type="binding site" evidence="12">
    <location>
        <position position="241"/>
    </location>
    <ligand>
        <name>FAD</name>
        <dbReference type="ChEBI" id="CHEBI:57692"/>
    </ligand>
</feature>
<dbReference type="SUPFAM" id="SSF55447">
    <property type="entry name" value="CO dehydrogenase flavoprotein C-terminal domain-like"/>
    <property type="match status" value="1"/>
</dbReference>
<dbReference type="GO" id="GO:0051537">
    <property type="term" value="F:2 iron, 2 sulfur cluster binding"/>
    <property type="evidence" value="ECO:0007669"/>
    <property type="project" value="UniProtKB-KW"/>
</dbReference>
<dbReference type="PROSITE" id="PS00197">
    <property type="entry name" value="2FE2S_FER_1"/>
    <property type="match status" value="1"/>
</dbReference>
<dbReference type="SUPFAM" id="SSF56176">
    <property type="entry name" value="FAD-binding/transporter-associated domain-like"/>
    <property type="match status" value="1"/>
</dbReference>
<dbReference type="Gene3D" id="3.90.1170.50">
    <property type="entry name" value="Aldehyde oxidase/xanthine dehydrogenase, a/b hammerhead"/>
    <property type="match status" value="1"/>
</dbReference>
<dbReference type="InterPro" id="IPR037165">
    <property type="entry name" value="AldOxase/xan_DH_Mopterin-bd_sf"/>
</dbReference>
<comment type="cofactor">
    <cofactor evidence="1 12">
        <name>FAD</name>
        <dbReference type="ChEBI" id="CHEBI:57692"/>
    </cofactor>
</comment>
<feature type="active site" description="Proton acceptor" evidence="11">
    <location>
        <position position="1100"/>
    </location>
</feature>
<keyword evidence="8 13" id="KW-0408">Iron</keyword>
<keyword evidence="14" id="KW-0732">Signal</keyword>
<dbReference type="GO" id="GO:0005506">
    <property type="term" value="F:iron ion binding"/>
    <property type="evidence" value="ECO:0007669"/>
    <property type="project" value="InterPro"/>
</dbReference>
<dbReference type="InterPro" id="IPR036318">
    <property type="entry name" value="FAD-bd_PCMH-like_sf"/>
</dbReference>
<proteinExistence type="inferred from homology"/>
<dbReference type="InterPro" id="IPR000674">
    <property type="entry name" value="Ald_Oxase/Xan_DH_a/b"/>
</dbReference>
<dbReference type="Gene3D" id="3.30.465.10">
    <property type="match status" value="1"/>
</dbReference>
<feature type="domain" description="FAD-binding PCMH-type" evidence="15">
    <location>
        <begin position="73"/>
        <end position="295"/>
    </location>
</feature>
<dbReference type="Gene3D" id="3.10.20.30">
    <property type="match status" value="1"/>
</dbReference>
<feature type="chain" id="PRO_5041667501" description="FAD-binding PCMH-type domain-containing protein" evidence="14">
    <location>
        <begin position="20"/>
        <end position="1156"/>
    </location>
</feature>
<dbReference type="SUPFAM" id="SSF47741">
    <property type="entry name" value="CO dehydrogenase ISP C-domain like"/>
    <property type="match status" value="1"/>
</dbReference>
<dbReference type="InterPro" id="IPR016166">
    <property type="entry name" value="FAD-bd_PCMH"/>
</dbReference>
<evidence type="ECO:0000256" key="1">
    <source>
        <dbReference type="ARBA" id="ARBA00001974"/>
    </source>
</evidence>
<feature type="binding site" evidence="13">
    <location>
        <position position="44"/>
    </location>
    <ligand>
        <name>[2Fe-2S] cluster</name>
        <dbReference type="ChEBI" id="CHEBI:190135"/>
        <label>1</label>
    </ligand>
</feature>
<comment type="cofactor">
    <cofactor evidence="13">
        <name>[2Fe-2S] cluster</name>
        <dbReference type="ChEBI" id="CHEBI:190135"/>
    </cofactor>
    <text evidence="13">Binds 2 [2Fe-2S] clusters.</text>
</comment>
<feature type="binding site" evidence="13">
    <location>
        <position position="626"/>
    </location>
    <ligand>
        <name>Mo-molybdopterin</name>
        <dbReference type="ChEBI" id="CHEBI:71302"/>
    </ligand>
    <ligandPart>
        <name>Mo</name>
        <dbReference type="ChEBI" id="CHEBI:28685"/>
    </ligandPart>
</feature>
<dbReference type="SMART" id="SM01092">
    <property type="entry name" value="CO_deh_flav_C"/>
    <property type="match status" value="1"/>
</dbReference>
<dbReference type="PIRSF" id="PIRSF000127">
    <property type="entry name" value="Xanthine_DH"/>
    <property type="match status" value="1"/>
</dbReference>
<dbReference type="FunFam" id="3.30.365.10:FF:000001">
    <property type="entry name" value="Xanthine dehydrogenase oxidase"/>
    <property type="match status" value="1"/>
</dbReference>
<dbReference type="Pfam" id="PF02738">
    <property type="entry name" value="MoCoBD_1"/>
    <property type="match status" value="1"/>
</dbReference>
<keyword evidence="4 13" id="KW-0001">2Fe-2S</keyword>
<dbReference type="Gene3D" id="1.10.150.120">
    <property type="entry name" value="[2Fe-2S]-binding domain"/>
    <property type="match status" value="1"/>
</dbReference>
<gene>
    <name evidence="16" type="ORF">FSP39_007988</name>
</gene>
<keyword evidence="9 13" id="KW-0411">Iron-sulfur</keyword>